<proteinExistence type="predicted"/>
<dbReference type="RefSeq" id="WP_075017942.1">
    <property type="nucleotide sequence ID" value="NZ_FODD01000038.1"/>
</dbReference>
<evidence type="ECO:0000313" key="6">
    <source>
        <dbReference type="Proteomes" id="UP000181951"/>
    </source>
</evidence>
<name>A0A1H8S2J1_9ACTN</name>
<sequence length="311" mass="32881">MSGERIAVEARDVGRRFGRTWALRDCTFRLPAQRVVAVVGANGAGKSTLMNIVGGVLPATTGSLLVGGRETAPGRRGDGDPAARVALVAQSRPLYRDFSAADMLRFGRHTNRLWDDGRARSWLARFGVPLDRRCGRLSAGHRAQVSLALALGARPAVLVLDEPLASLDPVARAEVAGELLAEAADSGMTVMLSSHVVAELSGVGDHLLILSAGRAVLSGDVDVLLAGHVRLTGPRAPQPPGPGTVVHARHTARQSTFTVRLPGTDPHTPLVAPGWATRPLTLEELVVTYVRAPHVPGPHRPDERPGAPERV</sequence>
<evidence type="ECO:0000256" key="1">
    <source>
        <dbReference type="ARBA" id="ARBA00022448"/>
    </source>
</evidence>
<dbReference type="STRING" id="310780.SAMN05216267_103856"/>
<dbReference type="AlphaFoldDB" id="A0A1H8S2J1"/>
<keyword evidence="6" id="KW-1185">Reference proteome</keyword>
<evidence type="ECO:0000256" key="2">
    <source>
        <dbReference type="ARBA" id="ARBA00022741"/>
    </source>
</evidence>
<feature type="domain" description="ABC transporter" evidence="4">
    <location>
        <begin position="8"/>
        <end position="237"/>
    </location>
</feature>
<evidence type="ECO:0000259" key="4">
    <source>
        <dbReference type="PROSITE" id="PS50893"/>
    </source>
</evidence>
<keyword evidence="1" id="KW-0813">Transport</keyword>
<keyword evidence="3 5" id="KW-0067">ATP-binding</keyword>
<dbReference type="GO" id="GO:0016887">
    <property type="term" value="F:ATP hydrolysis activity"/>
    <property type="evidence" value="ECO:0007669"/>
    <property type="project" value="InterPro"/>
</dbReference>
<gene>
    <name evidence="5" type="ORF">SAMN05216267_103856</name>
</gene>
<organism evidence="5 6">
    <name type="scientific">Actinacidiphila rubida</name>
    <dbReference type="NCBI Taxonomy" id="310780"/>
    <lineage>
        <taxon>Bacteria</taxon>
        <taxon>Bacillati</taxon>
        <taxon>Actinomycetota</taxon>
        <taxon>Actinomycetes</taxon>
        <taxon>Kitasatosporales</taxon>
        <taxon>Streptomycetaceae</taxon>
        <taxon>Actinacidiphila</taxon>
    </lineage>
</organism>
<dbReference type="SUPFAM" id="SSF52540">
    <property type="entry name" value="P-loop containing nucleoside triphosphate hydrolases"/>
    <property type="match status" value="1"/>
</dbReference>
<dbReference type="InterPro" id="IPR027417">
    <property type="entry name" value="P-loop_NTPase"/>
</dbReference>
<dbReference type="CDD" id="cd03230">
    <property type="entry name" value="ABC_DR_subfamily_A"/>
    <property type="match status" value="1"/>
</dbReference>
<dbReference type="SMART" id="SM00382">
    <property type="entry name" value="AAA"/>
    <property type="match status" value="1"/>
</dbReference>
<dbReference type="InterPro" id="IPR003439">
    <property type="entry name" value="ABC_transporter-like_ATP-bd"/>
</dbReference>
<dbReference type="Gene3D" id="3.40.50.300">
    <property type="entry name" value="P-loop containing nucleotide triphosphate hydrolases"/>
    <property type="match status" value="1"/>
</dbReference>
<dbReference type="InterPro" id="IPR003593">
    <property type="entry name" value="AAA+_ATPase"/>
</dbReference>
<dbReference type="GO" id="GO:0005524">
    <property type="term" value="F:ATP binding"/>
    <property type="evidence" value="ECO:0007669"/>
    <property type="project" value="UniProtKB-KW"/>
</dbReference>
<accession>A0A1H8S2J1</accession>
<evidence type="ECO:0000256" key="3">
    <source>
        <dbReference type="ARBA" id="ARBA00022840"/>
    </source>
</evidence>
<dbReference type="InterPro" id="IPR051782">
    <property type="entry name" value="ABC_Transporter_VariousFunc"/>
</dbReference>
<dbReference type="PANTHER" id="PTHR42939:SF1">
    <property type="entry name" value="ABC TRANSPORTER ATP-BINDING PROTEIN ALBC-RELATED"/>
    <property type="match status" value="1"/>
</dbReference>
<dbReference type="Pfam" id="PF00005">
    <property type="entry name" value="ABC_tran"/>
    <property type="match status" value="1"/>
</dbReference>
<dbReference type="PANTHER" id="PTHR42939">
    <property type="entry name" value="ABC TRANSPORTER ATP-BINDING PROTEIN ALBC-RELATED"/>
    <property type="match status" value="1"/>
</dbReference>
<keyword evidence="2" id="KW-0547">Nucleotide-binding</keyword>
<dbReference type="PROSITE" id="PS50893">
    <property type="entry name" value="ABC_TRANSPORTER_2"/>
    <property type="match status" value="1"/>
</dbReference>
<protein>
    <submittedName>
        <fullName evidence="5">ABC-2 type transport system ATP-binding protein</fullName>
    </submittedName>
</protein>
<evidence type="ECO:0000313" key="5">
    <source>
        <dbReference type="EMBL" id="SEO72393.1"/>
    </source>
</evidence>
<reference evidence="5 6" key="1">
    <citation type="submission" date="2016-10" db="EMBL/GenBank/DDBJ databases">
        <authorList>
            <person name="de Groot N.N."/>
        </authorList>
    </citation>
    <scope>NUCLEOTIDE SEQUENCE [LARGE SCALE GENOMIC DNA]</scope>
    <source>
        <strain evidence="5 6">CGMCC 4.2026</strain>
    </source>
</reference>
<dbReference type="OrthoDB" id="9804819at2"/>
<dbReference type="Proteomes" id="UP000181951">
    <property type="component" value="Unassembled WGS sequence"/>
</dbReference>
<dbReference type="EMBL" id="FODD01000038">
    <property type="protein sequence ID" value="SEO72393.1"/>
    <property type="molecule type" value="Genomic_DNA"/>
</dbReference>